<dbReference type="Pfam" id="PF02687">
    <property type="entry name" value="FtsX"/>
    <property type="match status" value="1"/>
</dbReference>
<evidence type="ECO:0000313" key="9">
    <source>
        <dbReference type="Proteomes" id="UP000002072"/>
    </source>
</evidence>
<keyword evidence="9" id="KW-1185">Reference proteome</keyword>
<keyword evidence="2" id="KW-1003">Cell membrane</keyword>
<evidence type="ECO:0000256" key="1">
    <source>
        <dbReference type="ARBA" id="ARBA00004651"/>
    </source>
</evidence>
<feature type="transmembrane region" description="Helical" evidence="6">
    <location>
        <begin position="200"/>
        <end position="221"/>
    </location>
</feature>
<dbReference type="AlphaFoldDB" id="D1AVR8"/>
<sequence>MEFEITKANIRAKFFLYRIYLFATTIILAIFSTFLNFVSDDIILEKISESGRVEEMSKTIYVILLVLVIFFLIYFNHFFLKNRIKDIGILDILGFSKAKLIKILCYESIIILSLSYIFSIILGSFLYLSIKVIIVNILKLNIYSKIYFDSIIIFKLLIITLVTFIINMIINTVLVMKQSLIEFVNYSKKSEKIRKVKKNISIMAFFFLITGYIICISSFWGIKGIWKLRITPIFMLVIFLIVFGTVILIKFGLIYLLDKIKKNKDKLYTPIGNIVYPKLIFRISSKNRLLIVLSLLITVTVIVIGIMTFTLVYPIKAVDRLNPSVIEYRSENMKFNEYRLKNILKSNNAQLLNVEILRVNIKPSIPITENGSKKINFLDIVKYNDYIKLMKNQGRTNEVENVKKGRYLLINYYPTEKPLHVKYVLSNNDEINISKVTTNNIFSFANSVTTLIVDDEYYENLRIKNVGFKINLTTINGNNLRDSKEFYDNFREIENIQSSYSKKYSIIRDNSSTFIFISFISILFVICTASILYFTSLIEIIETKEDYNYLRKIGYSNVEITNILKKEIGMLYKIPLVIGVLNGSFILFAFRYIFIDNLIKSKYLILNTMIMLSLFTGIYFLFYYITKKAVNKIIKYDMRYSLRW</sequence>
<feature type="domain" description="ABC3 transporter permease C-terminal" evidence="7">
    <location>
        <begin position="60"/>
        <end position="170"/>
    </location>
</feature>
<protein>
    <recommendedName>
        <fullName evidence="7">ABC3 transporter permease C-terminal domain-containing protein</fullName>
    </recommendedName>
</protein>
<dbReference type="KEGG" id="smf:Smon_1386"/>
<dbReference type="STRING" id="519441.Smon_1386"/>
<evidence type="ECO:0000256" key="6">
    <source>
        <dbReference type="SAM" id="Phobius"/>
    </source>
</evidence>
<gene>
    <name evidence="8" type="ordered locus">Smon_1386</name>
</gene>
<dbReference type="PANTHER" id="PTHR46795:SF3">
    <property type="entry name" value="ABC TRANSPORTER PERMEASE"/>
    <property type="match status" value="1"/>
</dbReference>
<dbReference type="PANTHER" id="PTHR46795">
    <property type="entry name" value="ABC TRANSPORTER PERMEASE-RELATED-RELATED"/>
    <property type="match status" value="1"/>
</dbReference>
<keyword evidence="4 6" id="KW-1133">Transmembrane helix</keyword>
<feature type="transmembrane region" description="Helical" evidence="6">
    <location>
        <begin position="20"/>
        <end position="39"/>
    </location>
</feature>
<dbReference type="GO" id="GO:0005886">
    <property type="term" value="C:plasma membrane"/>
    <property type="evidence" value="ECO:0007669"/>
    <property type="project" value="UniProtKB-SubCell"/>
</dbReference>
<dbReference type="GeneID" id="29674159"/>
<dbReference type="EMBL" id="CP001779">
    <property type="protein sequence ID" value="ACZ01828.1"/>
    <property type="molecule type" value="Genomic_DNA"/>
</dbReference>
<evidence type="ECO:0000313" key="8">
    <source>
        <dbReference type="EMBL" id="ACZ01828.1"/>
    </source>
</evidence>
<feature type="transmembrane region" description="Helical" evidence="6">
    <location>
        <begin position="514"/>
        <end position="534"/>
    </location>
</feature>
<evidence type="ECO:0000256" key="3">
    <source>
        <dbReference type="ARBA" id="ARBA00022692"/>
    </source>
</evidence>
<dbReference type="InterPro" id="IPR003838">
    <property type="entry name" value="ABC3_permease_C"/>
</dbReference>
<keyword evidence="3 6" id="KW-0812">Transmembrane</keyword>
<evidence type="ECO:0000256" key="5">
    <source>
        <dbReference type="ARBA" id="ARBA00023136"/>
    </source>
</evidence>
<feature type="transmembrane region" description="Helical" evidence="6">
    <location>
        <begin position="605"/>
        <end position="625"/>
    </location>
</feature>
<dbReference type="InterPro" id="IPR027022">
    <property type="entry name" value="ABC_permease_BceB-typ"/>
</dbReference>
<feature type="transmembrane region" description="Helical" evidence="6">
    <location>
        <begin position="574"/>
        <end position="593"/>
    </location>
</feature>
<dbReference type="Proteomes" id="UP000002072">
    <property type="component" value="Chromosome"/>
</dbReference>
<dbReference type="InterPro" id="IPR052536">
    <property type="entry name" value="ABC-4_Integral_Memb_Prot"/>
</dbReference>
<reference evidence="8 9" key="1">
    <citation type="journal article" date="2009" name="Stand. Genomic Sci.">
        <title>Complete genome sequence of Streptobacillus moniliformis type strain (9901T).</title>
        <authorList>
            <person name="Nolan M."/>
            <person name="Gronow S."/>
            <person name="Lapidus A."/>
            <person name="Ivanova N."/>
            <person name="Copeland A."/>
            <person name="Lucas S."/>
            <person name="Del Rio T.G."/>
            <person name="Chen F."/>
            <person name="Tice H."/>
            <person name="Pitluck S."/>
            <person name="Cheng J.F."/>
            <person name="Sims D."/>
            <person name="Meincke L."/>
            <person name="Bruce D."/>
            <person name="Goodwin L."/>
            <person name="Brettin T."/>
            <person name="Han C."/>
            <person name="Detter J.C."/>
            <person name="Ovchinikova G."/>
            <person name="Pati A."/>
            <person name="Mavromatis K."/>
            <person name="Mikhailova N."/>
            <person name="Chen A."/>
            <person name="Palaniappan K."/>
            <person name="Land M."/>
            <person name="Hauser L."/>
            <person name="Chang Y.J."/>
            <person name="Jeffries C.D."/>
            <person name="Rohde M."/>
            <person name="Sproer C."/>
            <person name="Goker M."/>
            <person name="Bristow J."/>
            <person name="Eisen J.A."/>
            <person name="Markowitz V."/>
            <person name="Hugenholtz P."/>
            <person name="Kyrpides N.C."/>
            <person name="Klenk H.P."/>
            <person name="Chain P."/>
        </authorList>
    </citation>
    <scope>NUCLEOTIDE SEQUENCE [LARGE SCALE GENOMIC DNA]</scope>
    <source>
        <strain evidence="9">ATCC 14647 / DSM 12112 / NCTC 10651 / 9901</strain>
    </source>
</reference>
<dbReference type="HOGENOM" id="CLU_022800_2_1_0"/>
<accession>D1AVR8</accession>
<dbReference type="RefSeq" id="WP_012859374.1">
    <property type="nucleotide sequence ID" value="NC_013515.1"/>
</dbReference>
<feature type="transmembrane region" description="Helical" evidence="6">
    <location>
        <begin position="289"/>
        <end position="313"/>
    </location>
</feature>
<feature type="transmembrane region" description="Helical" evidence="6">
    <location>
        <begin position="233"/>
        <end position="257"/>
    </location>
</feature>
<name>D1AVR8_STRM9</name>
<dbReference type="GO" id="GO:0055085">
    <property type="term" value="P:transmembrane transport"/>
    <property type="evidence" value="ECO:0007669"/>
    <property type="project" value="InterPro"/>
</dbReference>
<feature type="transmembrane region" description="Helical" evidence="6">
    <location>
        <begin position="59"/>
        <end position="79"/>
    </location>
</feature>
<feature type="transmembrane region" description="Helical" evidence="6">
    <location>
        <begin position="146"/>
        <end position="170"/>
    </location>
</feature>
<dbReference type="PIRSF" id="PIRSF018968">
    <property type="entry name" value="ABC_permease_BceB"/>
    <property type="match status" value="1"/>
</dbReference>
<evidence type="ECO:0000256" key="2">
    <source>
        <dbReference type="ARBA" id="ARBA00022475"/>
    </source>
</evidence>
<proteinExistence type="predicted"/>
<comment type="subcellular location">
    <subcellularLocation>
        <location evidence="1">Cell membrane</location>
        <topology evidence="1">Multi-pass membrane protein</topology>
    </subcellularLocation>
</comment>
<keyword evidence="5 6" id="KW-0472">Membrane</keyword>
<organism evidence="8 9">
    <name type="scientific">Streptobacillus moniliformis (strain ATCC 14647 / DSM 12112 / NCTC 10651 / 9901)</name>
    <dbReference type="NCBI Taxonomy" id="519441"/>
    <lineage>
        <taxon>Bacteria</taxon>
        <taxon>Fusobacteriati</taxon>
        <taxon>Fusobacteriota</taxon>
        <taxon>Fusobacteriia</taxon>
        <taxon>Fusobacteriales</taxon>
        <taxon>Leptotrichiaceae</taxon>
        <taxon>Streptobacillus</taxon>
    </lineage>
</organism>
<evidence type="ECO:0000259" key="7">
    <source>
        <dbReference type="Pfam" id="PF02687"/>
    </source>
</evidence>
<dbReference type="eggNOG" id="COG0577">
    <property type="taxonomic scope" value="Bacteria"/>
</dbReference>
<evidence type="ECO:0000256" key="4">
    <source>
        <dbReference type="ARBA" id="ARBA00022989"/>
    </source>
</evidence>